<evidence type="ECO:0000256" key="4">
    <source>
        <dbReference type="SAM" id="MobiDB-lite"/>
    </source>
</evidence>
<keyword evidence="5" id="KW-0934">Plastid</keyword>
<comment type="similarity">
    <text evidence="1">Belongs to the bacterial ribosomal protein bL27 family.</text>
</comment>
<feature type="region of interest" description="Disordered" evidence="4">
    <location>
        <begin position="1"/>
        <end position="22"/>
    </location>
</feature>
<dbReference type="SUPFAM" id="SSF110324">
    <property type="entry name" value="Ribosomal L27 protein-like"/>
    <property type="match status" value="1"/>
</dbReference>
<dbReference type="NCBIfam" id="TIGR00062">
    <property type="entry name" value="L27"/>
    <property type="match status" value="1"/>
</dbReference>
<dbReference type="EMBL" id="MK814632">
    <property type="protein sequence ID" value="QCI05533.1"/>
    <property type="molecule type" value="Genomic_DNA"/>
</dbReference>
<dbReference type="HAMAP" id="MF_00539">
    <property type="entry name" value="Ribosomal_bL27"/>
    <property type="match status" value="1"/>
</dbReference>
<dbReference type="Pfam" id="PF01016">
    <property type="entry name" value="Ribosomal_L27"/>
    <property type="match status" value="1"/>
</dbReference>
<dbReference type="GO" id="GO:0006412">
    <property type="term" value="P:translation"/>
    <property type="evidence" value="ECO:0007669"/>
    <property type="project" value="InterPro"/>
</dbReference>
<dbReference type="AlphaFoldDB" id="A0A4D6WPV5"/>
<dbReference type="FunFam" id="2.40.50.100:FF:000060">
    <property type="entry name" value="Apicoplast ribosomal protein L27"/>
    <property type="match status" value="1"/>
</dbReference>
<dbReference type="InterPro" id="IPR001684">
    <property type="entry name" value="Ribosomal_bL27"/>
</dbReference>
<organism evidence="5">
    <name type="scientific">Crouania attenuata</name>
    <dbReference type="NCBI Taxonomy" id="42002"/>
    <lineage>
        <taxon>Eukaryota</taxon>
        <taxon>Rhodophyta</taxon>
        <taxon>Florideophyceae</taxon>
        <taxon>Rhodymeniophycidae</taxon>
        <taxon>Ceramiales</taxon>
        <taxon>Callithamniaceae</taxon>
        <taxon>Crouania</taxon>
    </lineage>
</organism>
<dbReference type="PANTHER" id="PTHR15893:SF0">
    <property type="entry name" value="LARGE RIBOSOMAL SUBUNIT PROTEIN BL27M"/>
    <property type="match status" value="1"/>
</dbReference>
<keyword evidence="2 5" id="KW-0689">Ribosomal protein</keyword>
<evidence type="ECO:0000313" key="5">
    <source>
        <dbReference type="EMBL" id="QCI05533.1"/>
    </source>
</evidence>
<geneLocation type="plastid" evidence="5"/>
<accession>A0A4D6WPV5</accession>
<dbReference type="Gene3D" id="2.40.50.100">
    <property type="match status" value="1"/>
</dbReference>
<dbReference type="GO" id="GO:0005840">
    <property type="term" value="C:ribosome"/>
    <property type="evidence" value="ECO:0007669"/>
    <property type="project" value="UniProtKB-KW"/>
</dbReference>
<reference evidence="5" key="2">
    <citation type="submission" date="2019-04" db="EMBL/GenBank/DDBJ databases">
        <authorList>
            <person name="Pasella M."/>
        </authorList>
    </citation>
    <scope>NUCLEOTIDE SEQUENCE</scope>
    <source>
        <strain evidence="5">PD2952</strain>
    </source>
</reference>
<dbReference type="GO" id="GO:0003735">
    <property type="term" value="F:structural constituent of ribosome"/>
    <property type="evidence" value="ECO:0007669"/>
    <property type="project" value="InterPro"/>
</dbReference>
<keyword evidence="3" id="KW-0687">Ribonucleoprotein</keyword>
<name>A0A4D6WPV5_9FLOR</name>
<proteinExistence type="inferred from homology"/>
<sequence>MAHKKGSGSTKNGRDSNSKRLGVKKYGGEKVIAGNIIIRQVGQRFKPGTNVASGKDYTIFSLIDGFVRFERKKKNYCIVNVYPKGNNE</sequence>
<evidence type="ECO:0000256" key="3">
    <source>
        <dbReference type="ARBA" id="ARBA00023274"/>
    </source>
</evidence>
<dbReference type="PRINTS" id="PR00063">
    <property type="entry name" value="RIBOSOMALL27"/>
</dbReference>
<protein>
    <submittedName>
        <fullName evidence="5">Ribosomal protein L27</fullName>
    </submittedName>
</protein>
<evidence type="ECO:0000256" key="1">
    <source>
        <dbReference type="ARBA" id="ARBA00010797"/>
    </source>
</evidence>
<gene>
    <name evidence="5" type="primary">rpl27</name>
</gene>
<dbReference type="PANTHER" id="PTHR15893">
    <property type="entry name" value="RIBOSOMAL PROTEIN L27"/>
    <property type="match status" value="1"/>
</dbReference>
<reference evidence="5" key="1">
    <citation type="journal article" date="2019" name="Mol. Phylogenet. Evol.">
        <title>Morphological evolution and classification of the red algal order Ceramiales inferred using plastid phylogenomics.</title>
        <authorList>
            <person name="Diaz-Tapia P."/>
            <person name="Pasella M.M."/>
            <person name="Verbruggen H."/>
            <person name="Maggs C.A."/>
        </authorList>
    </citation>
    <scope>NUCLEOTIDE SEQUENCE</scope>
    <source>
        <strain evidence="5">PD2952</strain>
    </source>
</reference>
<evidence type="ECO:0000256" key="2">
    <source>
        <dbReference type="ARBA" id="ARBA00022980"/>
    </source>
</evidence>
<dbReference type="GO" id="GO:1990904">
    <property type="term" value="C:ribonucleoprotein complex"/>
    <property type="evidence" value="ECO:0007669"/>
    <property type="project" value="UniProtKB-KW"/>
</dbReference>